<dbReference type="Proteomes" id="UP000800235">
    <property type="component" value="Unassembled WGS sequence"/>
</dbReference>
<comment type="caution">
    <text evidence="2">The sequence shown here is derived from an EMBL/GenBank/DDBJ whole genome shotgun (WGS) entry which is preliminary data.</text>
</comment>
<dbReference type="AlphaFoldDB" id="A0A9P4NIV1"/>
<reference evidence="2" key="1">
    <citation type="journal article" date="2020" name="Stud. Mycol.">
        <title>101 Dothideomycetes genomes: a test case for predicting lifestyles and emergence of pathogens.</title>
        <authorList>
            <person name="Haridas S."/>
            <person name="Albert R."/>
            <person name="Binder M."/>
            <person name="Bloem J."/>
            <person name="Labutti K."/>
            <person name="Salamov A."/>
            <person name="Andreopoulos B."/>
            <person name="Baker S."/>
            <person name="Barry K."/>
            <person name="Bills G."/>
            <person name="Bluhm B."/>
            <person name="Cannon C."/>
            <person name="Castanera R."/>
            <person name="Culley D."/>
            <person name="Daum C."/>
            <person name="Ezra D."/>
            <person name="Gonzalez J."/>
            <person name="Henrissat B."/>
            <person name="Kuo A."/>
            <person name="Liang C."/>
            <person name="Lipzen A."/>
            <person name="Lutzoni F."/>
            <person name="Magnuson J."/>
            <person name="Mondo S."/>
            <person name="Nolan M."/>
            <person name="Ohm R."/>
            <person name="Pangilinan J."/>
            <person name="Park H.-J."/>
            <person name="Ramirez L."/>
            <person name="Alfaro M."/>
            <person name="Sun H."/>
            <person name="Tritt A."/>
            <person name="Yoshinaga Y."/>
            <person name="Zwiers L.-H."/>
            <person name="Turgeon B."/>
            <person name="Goodwin S."/>
            <person name="Spatafora J."/>
            <person name="Crous P."/>
            <person name="Grigoriev I."/>
        </authorList>
    </citation>
    <scope>NUCLEOTIDE SEQUENCE</scope>
    <source>
        <strain evidence="2">CBS 130266</strain>
    </source>
</reference>
<feature type="region of interest" description="Disordered" evidence="1">
    <location>
        <begin position="14"/>
        <end position="39"/>
    </location>
</feature>
<evidence type="ECO:0000256" key="1">
    <source>
        <dbReference type="SAM" id="MobiDB-lite"/>
    </source>
</evidence>
<feature type="compositionally biased region" description="Basic and acidic residues" evidence="1">
    <location>
        <begin position="301"/>
        <end position="313"/>
    </location>
</feature>
<protein>
    <submittedName>
        <fullName evidence="2">Uncharacterized protein</fullName>
    </submittedName>
</protein>
<dbReference type="EMBL" id="MU007086">
    <property type="protein sequence ID" value="KAF2422968.1"/>
    <property type="molecule type" value="Genomic_DNA"/>
</dbReference>
<feature type="region of interest" description="Disordered" evidence="1">
    <location>
        <begin position="292"/>
        <end position="314"/>
    </location>
</feature>
<evidence type="ECO:0000313" key="3">
    <source>
        <dbReference type="Proteomes" id="UP000800235"/>
    </source>
</evidence>
<name>A0A9P4NIV1_9PEZI</name>
<accession>A0A9P4NIV1</accession>
<proteinExistence type="predicted"/>
<evidence type="ECO:0000313" key="2">
    <source>
        <dbReference type="EMBL" id="KAF2422968.1"/>
    </source>
</evidence>
<keyword evidence="3" id="KW-1185">Reference proteome</keyword>
<sequence>MALPILDESEFPQLEKKGAPGFNGIRLNNGGPSNTKISIDTPRPIAAAVRPTDPAPAENTSTPRPKANTVQIYIDTGGNKEPLWTDFPLHYLVAASHYVATNIKHLPGVSVLDIPVTRATKCSLIEVLNFIKGCQLRPKEEHYMKIDANQTLDYYLQIYRTLLFLGLKYRFNNQPALKTHIKVKIDKNATITKEQICQIWECCGHQDEGMMDKAVKKMVWQLGIEEDPGSRGNALATPEKTVWDIYMESFYAAKEFNNTYLVDTVNDWYIVAKKAYDAKQLANKIKERKAEKAANAIHRQQKTEADKRKKENMSARGINLVTKEEFDDLPRRAHLSKHSSSSTHLGSSGGFCWALRLNFYDLISRGTDC</sequence>
<gene>
    <name evidence="2" type="ORF">EJ08DRAFT_664606</name>
</gene>
<organism evidence="2 3">
    <name type="scientific">Tothia fuscella</name>
    <dbReference type="NCBI Taxonomy" id="1048955"/>
    <lineage>
        <taxon>Eukaryota</taxon>
        <taxon>Fungi</taxon>
        <taxon>Dikarya</taxon>
        <taxon>Ascomycota</taxon>
        <taxon>Pezizomycotina</taxon>
        <taxon>Dothideomycetes</taxon>
        <taxon>Pleosporomycetidae</taxon>
        <taxon>Venturiales</taxon>
        <taxon>Cylindrosympodiaceae</taxon>
        <taxon>Tothia</taxon>
    </lineage>
</organism>